<organism evidence="1 2">
    <name type="scientific">Microbotryum intermedium</name>
    <dbReference type="NCBI Taxonomy" id="269621"/>
    <lineage>
        <taxon>Eukaryota</taxon>
        <taxon>Fungi</taxon>
        <taxon>Dikarya</taxon>
        <taxon>Basidiomycota</taxon>
        <taxon>Pucciniomycotina</taxon>
        <taxon>Microbotryomycetes</taxon>
        <taxon>Microbotryales</taxon>
        <taxon>Microbotryaceae</taxon>
        <taxon>Microbotryum</taxon>
    </lineage>
</organism>
<dbReference type="EMBL" id="FMSP01000009">
    <property type="protein sequence ID" value="SCV72412.1"/>
    <property type="molecule type" value="Genomic_DNA"/>
</dbReference>
<evidence type="ECO:0000313" key="2">
    <source>
        <dbReference type="Proteomes" id="UP000198372"/>
    </source>
</evidence>
<name>A0A238FF18_9BASI</name>
<reference evidence="2" key="1">
    <citation type="submission" date="2016-09" db="EMBL/GenBank/DDBJ databases">
        <authorList>
            <person name="Jeantristanb JTB J.-T."/>
            <person name="Ricardo R."/>
        </authorList>
    </citation>
    <scope>NUCLEOTIDE SEQUENCE [LARGE SCALE GENOMIC DNA]</scope>
</reference>
<keyword evidence="2" id="KW-1185">Reference proteome</keyword>
<accession>A0A238FF18</accession>
<dbReference type="OrthoDB" id="432234at2759"/>
<gene>
    <name evidence="1" type="ORF">BQ2448_3949</name>
</gene>
<sequence length="353" mass="39538">MAQLATRLRELREANKGALELGIALGAFFRLDNSSACSRLEISQVATSPVPLMSSLSGLVHLRTIDVPSQALQAKTLDDVEEVSLTTCERARRHNEPVAYNYSRPKDDDEGLSVLDDVIVRCRLRQLVLSSINLSVKYLKALCRLNGIEGYSSRHMEAKELFLRLRLWTCDPVFRDPYQWNEYFTDANFPIFCCVVCSERVFGHAVRWVPESHLRNDDLGILDVLTDARIRPDLRPKSYDFNAWRSAVIDPRGLHRARNLQGQPVYSATDVHQSAQSLLPTTGRPTTPARSLSNGFYRAQEHVPNDIQECFSKDMRGVYSKSFTPPSTTLIGPIRLSSVCNSPAITALGTVTG</sequence>
<dbReference type="Proteomes" id="UP000198372">
    <property type="component" value="Unassembled WGS sequence"/>
</dbReference>
<protein>
    <submittedName>
        <fullName evidence="1">BQ2448_3949 protein</fullName>
    </submittedName>
</protein>
<proteinExistence type="predicted"/>
<dbReference type="AlphaFoldDB" id="A0A238FF18"/>
<evidence type="ECO:0000313" key="1">
    <source>
        <dbReference type="EMBL" id="SCV72412.1"/>
    </source>
</evidence>